<dbReference type="EMBL" id="JANEYF010001596">
    <property type="protein sequence ID" value="KAJ8961985.1"/>
    <property type="molecule type" value="Genomic_DNA"/>
</dbReference>
<proteinExistence type="predicted"/>
<sequence length="146" mass="16733">MEQNEDGVTVSENMEGRGTRNRHKVSEKVRLMQSNQKNQQAILIKAENTYRANDPSKEEVSLLKKGKTLQCAKLEEDSSTHGITQDKGKAVNILLKQAFGDQWYLEDQFGWYFEILRDHIIIDPPALEDNTDGECHCIEEENEPVI</sequence>
<gene>
    <name evidence="2" type="ORF">NQ314_005767</name>
</gene>
<dbReference type="Proteomes" id="UP001162156">
    <property type="component" value="Unassembled WGS sequence"/>
</dbReference>
<comment type="caution">
    <text evidence="2">The sequence shown here is derived from an EMBL/GenBank/DDBJ whole genome shotgun (WGS) entry which is preliminary data.</text>
</comment>
<evidence type="ECO:0000313" key="3">
    <source>
        <dbReference type="Proteomes" id="UP001162156"/>
    </source>
</evidence>
<organism evidence="2 3">
    <name type="scientific">Rhamnusium bicolor</name>
    <dbReference type="NCBI Taxonomy" id="1586634"/>
    <lineage>
        <taxon>Eukaryota</taxon>
        <taxon>Metazoa</taxon>
        <taxon>Ecdysozoa</taxon>
        <taxon>Arthropoda</taxon>
        <taxon>Hexapoda</taxon>
        <taxon>Insecta</taxon>
        <taxon>Pterygota</taxon>
        <taxon>Neoptera</taxon>
        <taxon>Endopterygota</taxon>
        <taxon>Coleoptera</taxon>
        <taxon>Polyphaga</taxon>
        <taxon>Cucujiformia</taxon>
        <taxon>Chrysomeloidea</taxon>
        <taxon>Cerambycidae</taxon>
        <taxon>Lepturinae</taxon>
        <taxon>Rhagiini</taxon>
        <taxon>Rhamnusium</taxon>
    </lineage>
</organism>
<evidence type="ECO:0000256" key="1">
    <source>
        <dbReference type="SAM" id="MobiDB-lite"/>
    </source>
</evidence>
<reference evidence="2" key="1">
    <citation type="journal article" date="2023" name="Insect Mol. Biol.">
        <title>Genome sequencing provides insights into the evolution of gene families encoding plant cell wall-degrading enzymes in longhorned beetles.</title>
        <authorList>
            <person name="Shin N.R."/>
            <person name="Okamura Y."/>
            <person name="Kirsch R."/>
            <person name="Pauchet Y."/>
        </authorList>
    </citation>
    <scope>NUCLEOTIDE SEQUENCE</scope>
    <source>
        <strain evidence="2">RBIC_L_NR</strain>
    </source>
</reference>
<evidence type="ECO:0000313" key="2">
    <source>
        <dbReference type="EMBL" id="KAJ8961985.1"/>
    </source>
</evidence>
<dbReference type="AlphaFoldDB" id="A0AAV8ZC60"/>
<feature type="compositionally biased region" description="Basic and acidic residues" evidence="1">
    <location>
        <begin position="14"/>
        <end position="26"/>
    </location>
</feature>
<protein>
    <submittedName>
        <fullName evidence="2">Uncharacterized protein</fullName>
    </submittedName>
</protein>
<name>A0AAV8ZC60_9CUCU</name>
<keyword evidence="3" id="KW-1185">Reference proteome</keyword>
<accession>A0AAV8ZC60</accession>
<feature type="region of interest" description="Disordered" evidence="1">
    <location>
        <begin position="1"/>
        <end position="26"/>
    </location>
</feature>